<protein>
    <submittedName>
        <fullName evidence="1">Uncharacterized protein</fullName>
    </submittedName>
</protein>
<name>A0A1G7GCU5_9BACT</name>
<organism evidence="1 2">
    <name type="scientific">Terriglobus roseus</name>
    <dbReference type="NCBI Taxonomy" id="392734"/>
    <lineage>
        <taxon>Bacteria</taxon>
        <taxon>Pseudomonadati</taxon>
        <taxon>Acidobacteriota</taxon>
        <taxon>Terriglobia</taxon>
        <taxon>Terriglobales</taxon>
        <taxon>Acidobacteriaceae</taxon>
        <taxon>Terriglobus</taxon>
    </lineage>
</organism>
<evidence type="ECO:0000313" key="1">
    <source>
        <dbReference type="EMBL" id="SDE85972.1"/>
    </source>
</evidence>
<dbReference type="RefSeq" id="WP_156784994.1">
    <property type="nucleotide sequence ID" value="NZ_LT629690.1"/>
</dbReference>
<gene>
    <name evidence="1" type="ORF">SAMN05444167_0650</name>
</gene>
<keyword evidence="2" id="KW-1185">Reference proteome</keyword>
<reference evidence="1 2" key="1">
    <citation type="submission" date="2016-10" db="EMBL/GenBank/DDBJ databases">
        <authorList>
            <person name="de Groot N.N."/>
        </authorList>
    </citation>
    <scope>NUCLEOTIDE SEQUENCE [LARGE SCALE GENOMIC DNA]</scope>
    <source>
        <strain evidence="1 2">GAS232</strain>
    </source>
</reference>
<dbReference type="EMBL" id="LT629690">
    <property type="protein sequence ID" value="SDE85972.1"/>
    <property type="molecule type" value="Genomic_DNA"/>
</dbReference>
<dbReference type="AlphaFoldDB" id="A0A1G7GCU5"/>
<dbReference type="Proteomes" id="UP000182427">
    <property type="component" value="Chromosome I"/>
</dbReference>
<proteinExistence type="predicted"/>
<sequence length="272" mass="30239">MKFDVSKLVIMPPNGDVNDQVRMIFTGAGHGPLIDKLVAAMWQAALQGSEDKSHDAVLSRIEDAVIAVHQKLWQLYDDASRPHAEILFALHTYGEVNLYRATGPIVSGAISSHACIGIGGELGNFITAHFRSPNDDLESDVSTALYIVENAKRYVDGCGGETQIAALMRDGTISKMYAWEAGKMAEILFSMGAEVFSLFALASNPKTTQKDLRDSWRSVLKYVNEDRIKLRQEVRHMIKVSSSLKKSLQIFYRRIMWPPTRSTVSSSSEDQQ</sequence>
<accession>A0A1G7GCU5</accession>
<evidence type="ECO:0000313" key="2">
    <source>
        <dbReference type="Proteomes" id="UP000182427"/>
    </source>
</evidence>